<evidence type="ECO:0000256" key="4">
    <source>
        <dbReference type="ARBA" id="ARBA00016244"/>
    </source>
</evidence>
<dbReference type="PANTHER" id="PTHR30033:SF1">
    <property type="entry name" value="FLAGELLAR HOOK-ASSOCIATED PROTEIN 1"/>
    <property type="match status" value="1"/>
</dbReference>
<evidence type="ECO:0000256" key="2">
    <source>
        <dbReference type="ARBA" id="ARBA00004613"/>
    </source>
</evidence>
<dbReference type="GO" id="GO:0044780">
    <property type="term" value="P:bacterial-type flagellum assembly"/>
    <property type="evidence" value="ECO:0007669"/>
    <property type="project" value="InterPro"/>
</dbReference>
<comment type="subcellular location">
    <subcellularLocation>
        <location evidence="1">Bacterial flagellum</location>
    </subcellularLocation>
    <subcellularLocation>
        <location evidence="2">Secreted</location>
    </subcellularLocation>
</comment>
<dbReference type="PANTHER" id="PTHR30033">
    <property type="entry name" value="FLAGELLAR HOOK-ASSOCIATED PROTEIN 1"/>
    <property type="match status" value="1"/>
</dbReference>
<keyword evidence="9" id="KW-0282">Flagellum</keyword>
<dbReference type="Pfam" id="PF06429">
    <property type="entry name" value="Flg_bbr_C"/>
    <property type="match status" value="1"/>
</dbReference>
<evidence type="ECO:0000256" key="5">
    <source>
        <dbReference type="ARBA" id="ARBA00022525"/>
    </source>
</evidence>
<dbReference type="Proteomes" id="UP000095765">
    <property type="component" value="Unassembled WGS sequence"/>
</dbReference>
<evidence type="ECO:0000256" key="3">
    <source>
        <dbReference type="ARBA" id="ARBA00009677"/>
    </source>
</evidence>
<dbReference type="EMBL" id="CZBE01000006">
    <property type="protein sequence ID" value="CUP51198.1"/>
    <property type="molecule type" value="Genomic_DNA"/>
</dbReference>
<dbReference type="NCBIfam" id="TIGR02492">
    <property type="entry name" value="flgK_ends"/>
    <property type="match status" value="1"/>
</dbReference>
<organism evidence="9 10">
    <name type="scientific">Anaerotruncus colihominis</name>
    <dbReference type="NCBI Taxonomy" id="169435"/>
    <lineage>
        <taxon>Bacteria</taxon>
        <taxon>Bacillati</taxon>
        <taxon>Bacillota</taxon>
        <taxon>Clostridia</taxon>
        <taxon>Eubacteriales</taxon>
        <taxon>Oscillospiraceae</taxon>
        <taxon>Anaerotruncus</taxon>
    </lineage>
</organism>
<evidence type="ECO:0000259" key="7">
    <source>
        <dbReference type="Pfam" id="PF06429"/>
    </source>
</evidence>
<keyword evidence="5" id="KW-0964">Secreted</keyword>
<dbReference type="GO" id="GO:0005198">
    <property type="term" value="F:structural molecule activity"/>
    <property type="evidence" value="ECO:0007669"/>
    <property type="project" value="InterPro"/>
</dbReference>
<evidence type="ECO:0000313" key="10">
    <source>
        <dbReference type="Proteomes" id="UP000095765"/>
    </source>
</evidence>
<dbReference type="InterPro" id="IPR002371">
    <property type="entry name" value="FlgK"/>
</dbReference>
<gene>
    <name evidence="9" type="primary">flgK</name>
    <name evidence="9" type="ORF">ERS852551_01019</name>
</gene>
<keyword evidence="9" id="KW-0969">Cilium</keyword>
<protein>
    <recommendedName>
        <fullName evidence="4">Flagellar hook-associated protein 1</fullName>
    </recommendedName>
</protein>
<sequence>MSTLRPTFMGFDVAKRGIMTAQKGIDITGQNLVNWDSAGYTRQRVEQVAVGVNPYTSRYGSNRIGTAGQGVDILGIGQTRDKFLDARFRELTSEASYYDQAQKILGDLESVISDFEPDSDSGIGAMLNGILNALQPDTEQADSETYASLVRSAFKDMTQTLQYLSGKLDRVAEQQKFDLEVSVENFNQILEKISGLNEVISNDRNVLQNSHYGPNELLDERNYLLDQLAQYGEIGVTTNVDGTVTIEMDGHTILDGSKYDAMEMSENPNGTVVLKWVSSGDKIQVTDGILKATTDFLNGRGPNIIQEGETTYRGVRYYQDALDIFAHQLVEVANNSIPNYQVDAAGELILDADGNPVLDPDQPYRKLLGSISDQPDANGKYVVDPDGPVTADNISITDEWNADASYFVARKDSLDNKYVVDLYNKLKNDDNVFQGRGESFTGTFKDYLTGYSATLAQDQNYYKNRLQSSNNLLYTTEDSRDEVSGVVMDEEVANMMLYQKSLQAASRLMTTLDEALDVLINKTGIVGR</sequence>
<keyword evidence="9" id="KW-0966">Cell projection</keyword>
<feature type="domain" description="Flagellar basal-body/hook protein C-terminal" evidence="7">
    <location>
        <begin position="482"/>
        <end position="521"/>
    </location>
</feature>
<evidence type="ECO:0000256" key="1">
    <source>
        <dbReference type="ARBA" id="ARBA00004365"/>
    </source>
</evidence>
<feature type="domain" description="Flagellar hook-associated protein FlgK helical" evidence="8">
    <location>
        <begin position="118"/>
        <end position="334"/>
    </location>
</feature>
<dbReference type="Pfam" id="PF22638">
    <property type="entry name" value="FlgK_D1"/>
    <property type="match status" value="1"/>
</dbReference>
<dbReference type="InterPro" id="IPR010930">
    <property type="entry name" value="Flg_bb/hook_C_dom"/>
</dbReference>
<dbReference type="GO" id="GO:0009424">
    <property type="term" value="C:bacterial-type flagellum hook"/>
    <property type="evidence" value="ECO:0007669"/>
    <property type="project" value="InterPro"/>
</dbReference>
<reference evidence="9 10" key="1">
    <citation type="submission" date="2015-09" db="EMBL/GenBank/DDBJ databases">
        <authorList>
            <consortium name="Pathogen Informatics"/>
        </authorList>
    </citation>
    <scope>NUCLEOTIDE SEQUENCE [LARGE SCALE GENOMIC DNA]</scope>
    <source>
        <strain evidence="9 10">2789STDY5834939</strain>
    </source>
</reference>
<name>A0A174NX51_9FIRM</name>
<evidence type="ECO:0000259" key="8">
    <source>
        <dbReference type="Pfam" id="PF22638"/>
    </source>
</evidence>
<dbReference type="AlphaFoldDB" id="A0A174NX51"/>
<evidence type="ECO:0000256" key="6">
    <source>
        <dbReference type="ARBA" id="ARBA00023143"/>
    </source>
</evidence>
<dbReference type="InterPro" id="IPR053927">
    <property type="entry name" value="FlgK_helical"/>
</dbReference>
<comment type="similarity">
    <text evidence="3">Belongs to the flagella basal body rod proteins family.</text>
</comment>
<keyword evidence="6" id="KW-0975">Bacterial flagellum</keyword>
<evidence type="ECO:0000313" key="9">
    <source>
        <dbReference type="EMBL" id="CUP51198.1"/>
    </source>
</evidence>
<dbReference type="SUPFAM" id="SSF64518">
    <property type="entry name" value="Phase 1 flagellin"/>
    <property type="match status" value="1"/>
</dbReference>
<dbReference type="RefSeq" id="WP_140401315.1">
    <property type="nucleotide sequence ID" value="NZ_CABIWA010000003.1"/>
</dbReference>
<proteinExistence type="inferred from homology"/>
<accession>A0A174NX51</accession>
<dbReference type="GO" id="GO:0005576">
    <property type="term" value="C:extracellular region"/>
    <property type="evidence" value="ECO:0007669"/>
    <property type="project" value="UniProtKB-SubCell"/>
</dbReference>